<dbReference type="GO" id="GO:0005576">
    <property type="term" value="C:extracellular region"/>
    <property type="evidence" value="ECO:0007669"/>
    <property type="project" value="InterPro"/>
</dbReference>
<dbReference type="OrthoDB" id="6505219at2759"/>
<dbReference type="GO" id="GO:0008061">
    <property type="term" value="F:chitin binding"/>
    <property type="evidence" value="ECO:0007669"/>
    <property type="project" value="InterPro"/>
</dbReference>
<dbReference type="AlphaFoldDB" id="A0A8J2HCP9"/>
<dbReference type="PANTHER" id="PTHR22933">
    <property type="entry name" value="FI18007P1-RELATED"/>
    <property type="match status" value="1"/>
</dbReference>
<dbReference type="InterPro" id="IPR036508">
    <property type="entry name" value="Chitin-bd_dom_sf"/>
</dbReference>
<evidence type="ECO:0000313" key="3">
    <source>
        <dbReference type="Proteomes" id="UP000786811"/>
    </source>
</evidence>
<evidence type="ECO:0000259" key="1">
    <source>
        <dbReference type="PROSITE" id="PS50940"/>
    </source>
</evidence>
<comment type="caution">
    <text evidence="2">The sequence shown here is derived from an EMBL/GenBank/DDBJ whole genome shotgun (WGS) entry which is preliminary data.</text>
</comment>
<dbReference type="Pfam" id="PF01607">
    <property type="entry name" value="CBM_14"/>
    <property type="match status" value="1"/>
</dbReference>
<keyword evidence="3" id="KW-1185">Reference proteome</keyword>
<gene>
    <name evidence="2" type="ORF">HICCMSTLAB_LOCUS7124</name>
</gene>
<name>A0A8J2HCP9_COTCN</name>
<dbReference type="InterPro" id="IPR052976">
    <property type="entry name" value="Scoloptoxin-like"/>
</dbReference>
<protein>
    <recommendedName>
        <fullName evidence="1">Chitin-binding type-2 domain-containing protein</fullName>
    </recommendedName>
</protein>
<dbReference type="Proteomes" id="UP000786811">
    <property type="component" value="Unassembled WGS sequence"/>
</dbReference>
<dbReference type="Gene3D" id="2.170.140.10">
    <property type="entry name" value="Chitin binding domain"/>
    <property type="match status" value="1"/>
</dbReference>
<feature type="non-terminal residue" evidence="2">
    <location>
        <position position="1"/>
    </location>
</feature>
<dbReference type="PANTHER" id="PTHR22933:SF32">
    <property type="entry name" value="MIND THE GAP, ISOFORM E"/>
    <property type="match status" value="1"/>
</dbReference>
<dbReference type="EMBL" id="CAJNRD030001120">
    <property type="protein sequence ID" value="CAG5093798.1"/>
    <property type="molecule type" value="Genomic_DNA"/>
</dbReference>
<organism evidence="2 3">
    <name type="scientific">Cotesia congregata</name>
    <name type="common">Parasitoid wasp</name>
    <name type="synonym">Apanteles congregatus</name>
    <dbReference type="NCBI Taxonomy" id="51543"/>
    <lineage>
        <taxon>Eukaryota</taxon>
        <taxon>Metazoa</taxon>
        <taxon>Ecdysozoa</taxon>
        <taxon>Arthropoda</taxon>
        <taxon>Hexapoda</taxon>
        <taxon>Insecta</taxon>
        <taxon>Pterygota</taxon>
        <taxon>Neoptera</taxon>
        <taxon>Endopterygota</taxon>
        <taxon>Hymenoptera</taxon>
        <taxon>Apocrita</taxon>
        <taxon>Ichneumonoidea</taxon>
        <taxon>Braconidae</taxon>
        <taxon>Microgastrinae</taxon>
        <taxon>Cotesia</taxon>
    </lineage>
</organism>
<dbReference type="PROSITE" id="PS50940">
    <property type="entry name" value="CHIT_BIND_II"/>
    <property type="match status" value="1"/>
</dbReference>
<sequence length="359" mass="39670">MKKKKWYCRFGVLGCTWRETISTCVLESDFGFMLNCVFKKSSLFRVRNLGGVKGYVGLGFSVGDELGFQESLSNLESSKRRSVQADGRNTVGIGSGVQQSLAMNVNDLSYAQPLPHIVAAIPPAGSIVNMNNKIASDSKPLTSKMSVSNSGLPFIAMPESSAQLTDRISHSPAIIQDSDNQLSKDNFIQLPLPNDEMTASVNEMTLQSLNPANTAEAVESTKQQNGKRQSLPSLKPIQGMETSLKALAEARTTKVMNAPREYYPMSYDKNFDDNFASRVDLPDTSFYCGDQKHFPGLYADEDLGCMVFHVCALTDQGLIMKSFLCPESTLFDQTILKCNWWFYVDCKSSKSLYDSNIPI</sequence>
<dbReference type="InterPro" id="IPR002557">
    <property type="entry name" value="Chitin-bd_dom"/>
</dbReference>
<dbReference type="SUPFAM" id="SSF57625">
    <property type="entry name" value="Invertebrate chitin-binding proteins"/>
    <property type="match status" value="1"/>
</dbReference>
<accession>A0A8J2HCP9</accession>
<reference evidence="2" key="1">
    <citation type="submission" date="2021-04" db="EMBL/GenBank/DDBJ databases">
        <authorList>
            <person name="Chebbi M.A.C M."/>
        </authorList>
    </citation>
    <scope>NUCLEOTIDE SEQUENCE</scope>
</reference>
<evidence type="ECO:0000313" key="2">
    <source>
        <dbReference type="EMBL" id="CAG5093798.1"/>
    </source>
</evidence>
<proteinExistence type="predicted"/>
<feature type="domain" description="Chitin-binding type-2" evidence="1">
    <location>
        <begin position="285"/>
        <end position="348"/>
    </location>
</feature>